<comment type="caution">
    <text evidence="7">The sequence shown here is derived from an EMBL/GenBank/DDBJ whole genome shotgun (WGS) entry which is preliminary data.</text>
</comment>
<dbReference type="InterPro" id="IPR002941">
    <property type="entry name" value="DNA_methylase_N4/N6"/>
</dbReference>
<dbReference type="GO" id="GO:0005737">
    <property type="term" value="C:cytoplasm"/>
    <property type="evidence" value="ECO:0007669"/>
    <property type="project" value="TreeGrafter"/>
</dbReference>
<dbReference type="EMBL" id="WXEY01000002">
    <property type="protein sequence ID" value="MZP28706.1"/>
    <property type="molecule type" value="Genomic_DNA"/>
</dbReference>
<dbReference type="InterPro" id="IPR029063">
    <property type="entry name" value="SAM-dependent_MTases_sf"/>
</dbReference>
<dbReference type="InterPro" id="IPR001091">
    <property type="entry name" value="RM_Methyltransferase"/>
</dbReference>
<evidence type="ECO:0000256" key="2">
    <source>
        <dbReference type="ARBA" id="ARBA00022603"/>
    </source>
</evidence>
<name>A0A845KZQ6_9FIRM</name>
<dbReference type="Gene3D" id="3.40.50.150">
    <property type="entry name" value="Vaccinia Virus protein VP39"/>
    <property type="match status" value="1"/>
</dbReference>
<evidence type="ECO:0000313" key="8">
    <source>
        <dbReference type="Proteomes" id="UP000463470"/>
    </source>
</evidence>
<organism evidence="7 8">
    <name type="scientific">Heliomicrobium undosum</name>
    <dbReference type="NCBI Taxonomy" id="121734"/>
    <lineage>
        <taxon>Bacteria</taxon>
        <taxon>Bacillati</taxon>
        <taxon>Bacillota</taxon>
        <taxon>Clostridia</taxon>
        <taxon>Eubacteriales</taxon>
        <taxon>Heliobacteriaceae</taxon>
        <taxon>Heliomicrobium</taxon>
    </lineage>
</organism>
<dbReference type="SUPFAM" id="SSF53335">
    <property type="entry name" value="S-adenosyl-L-methionine-dependent methyltransferases"/>
    <property type="match status" value="1"/>
</dbReference>
<feature type="domain" description="DNA methylase N-4/N-6" evidence="6">
    <location>
        <begin position="30"/>
        <end position="217"/>
    </location>
</feature>
<dbReference type="PRINTS" id="PR00508">
    <property type="entry name" value="S21N4MTFRASE"/>
</dbReference>
<reference evidence="7 8" key="1">
    <citation type="submission" date="2020-01" db="EMBL/GenBank/DDBJ databases">
        <title>Whole-genome sequence of Heliobacterium undosum DSM 13378.</title>
        <authorList>
            <person name="Kyndt J.A."/>
            <person name="Meyer T.E."/>
        </authorList>
    </citation>
    <scope>NUCLEOTIDE SEQUENCE [LARGE SCALE GENOMIC DNA]</scope>
    <source>
        <strain evidence="7 8">DSM 13378</strain>
    </source>
</reference>
<evidence type="ECO:0000259" key="6">
    <source>
        <dbReference type="Pfam" id="PF01555"/>
    </source>
</evidence>
<dbReference type="Proteomes" id="UP000463470">
    <property type="component" value="Unassembled WGS sequence"/>
</dbReference>
<comment type="similarity">
    <text evidence="1 5">Belongs to the N(4)/N(6)-methyltransferase family.</text>
</comment>
<dbReference type="EC" id="2.1.1.-" evidence="5"/>
<evidence type="ECO:0000256" key="5">
    <source>
        <dbReference type="RuleBase" id="RU362026"/>
    </source>
</evidence>
<dbReference type="PANTHER" id="PTHR13370">
    <property type="entry name" value="RNA METHYLASE-RELATED"/>
    <property type="match status" value="1"/>
</dbReference>
<dbReference type="OrthoDB" id="9773571at2"/>
<evidence type="ECO:0000256" key="1">
    <source>
        <dbReference type="ARBA" id="ARBA00006594"/>
    </source>
</evidence>
<dbReference type="AlphaFoldDB" id="A0A845KZQ6"/>
<keyword evidence="8" id="KW-1185">Reference proteome</keyword>
<accession>A0A845KZQ6</accession>
<dbReference type="PROSITE" id="PS00092">
    <property type="entry name" value="N6_MTASE"/>
    <property type="match status" value="1"/>
</dbReference>
<dbReference type="InterPro" id="IPR002052">
    <property type="entry name" value="DNA_methylase_N6_adenine_CS"/>
</dbReference>
<dbReference type="PANTHER" id="PTHR13370:SF3">
    <property type="entry name" value="TRNA (GUANINE(10)-N2)-METHYLTRANSFERASE HOMOLOG"/>
    <property type="match status" value="1"/>
</dbReference>
<dbReference type="RefSeq" id="WP_161254693.1">
    <property type="nucleotide sequence ID" value="NZ_WXEY01000002.1"/>
</dbReference>
<evidence type="ECO:0000256" key="4">
    <source>
        <dbReference type="ARBA" id="ARBA00022747"/>
    </source>
</evidence>
<proteinExistence type="inferred from homology"/>
<gene>
    <name evidence="7" type="ORF">GTO91_03100</name>
</gene>
<dbReference type="GO" id="GO:0009307">
    <property type="term" value="P:DNA restriction-modification system"/>
    <property type="evidence" value="ECO:0007669"/>
    <property type="project" value="UniProtKB-KW"/>
</dbReference>
<keyword evidence="4" id="KW-0680">Restriction system</keyword>
<dbReference type="GO" id="GO:0032259">
    <property type="term" value="P:methylation"/>
    <property type="evidence" value="ECO:0007669"/>
    <property type="project" value="UniProtKB-KW"/>
</dbReference>
<dbReference type="GO" id="GO:0003677">
    <property type="term" value="F:DNA binding"/>
    <property type="evidence" value="ECO:0007669"/>
    <property type="project" value="InterPro"/>
</dbReference>
<sequence>MTATIGELTLDTIHQMDVNDGLKDLPESSIDLIIADPPYGINYRSGSRKRKFTTIRNDDTIMADWLTDAHRVLKDGGALYCYTRWDVYAEWYNRISQHFTIKNCIIWHKNGGGMGDLRGAYSPAHEFLIYAVKGRHILKGKRISDVWQVPRDPGATYVHPTQKPVKLAEMIIEKSSEPVDIVLVPFCGSGGDCVAAKKLGRRFIAFDVEQQYIDAANGRLAEAA</sequence>
<dbReference type="GO" id="GO:0008170">
    <property type="term" value="F:N-methyltransferase activity"/>
    <property type="evidence" value="ECO:0007669"/>
    <property type="project" value="InterPro"/>
</dbReference>
<dbReference type="Pfam" id="PF01555">
    <property type="entry name" value="N6_N4_Mtase"/>
    <property type="match status" value="1"/>
</dbReference>
<protein>
    <recommendedName>
        <fullName evidence="5">Methyltransferase</fullName>
        <ecNumber evidence="5">2.1.1.-</ecNumber>
    </recommendedName>
</protein>
<keyword evidence="3" id="KW-0808">Transferase</keyword>
<evidence type="ECO:0000313" key="7">
    <source>
        <dbReference type="EMBL" id="MZP28706.1"/>
    </source>
</evidence>
<keyword evidence="2" id="KW-0489">Methyltransferase</keyword>
<evidence type="ECO:0000256" key="3">
    <source>
        <dbReference type="ARBA" id="ARBA00022679"/>
    </source>
</evidence>